<reference evidence="9" key="1">
    <citation type="submission" date="2020-08" db="EMBL/GenBank/DDBJ databases">
        <title>Genome public.</title>
        <authorList>
            <person name="Liu C."/>
            <person name="Sun Q."/>
        </authorList>
    </citation>
    <scope>NUCLEOTIDE SEQUENCE</scope>
    <source>
        <strain evidence="9">NSJ-12</strain>
    </source>
</reference>
<evidence type="ECO:0000256" key="7">
    <source>
        <dbReference type="RuleBase" id="RU363032"/>
    </source>
</evidence>
<dbReference type="InterPro" id="IPR000515">
    <property type="entry name" value="MetI-like"/>
</dbReference>
<accession>A0A926EME0</accession>
<comment type="similarity">
    <text evidence="7">Belongs to the binding-protein-dependent transport system permease family.</text>
</comment>
<feature type="transmembrane region" description="Helical" evidence="7">
    <location>
        <begin position="237"/>
        <end position="259"/>
    </location>
</feature>
<organism evidence="9 10">
    <name type="scientific">Zhenhengia yiwuensis</name>
    <dbReference type="NCBI Taxonomy" id="2763666"/>
    <lineage>
        <taxon>Bacteria</taxon>
        <taxon>Bacillati</taxon>
        <taxon>Bacillota</taxon>
        <taxon>Clostridia</taxon>
        <taxon>Lachnospirales</taxon>
        <taxon>Lachnospiraceae</taxon>
        <taxon>Zhenhengia</taxon>
    </lineage>
</organism>
<evidence type="ECO:0000313" key="9">
    <source>
        <dbReference type="EMBL" id="MBC8580713.1"/>
    </source>
</evidence>
<dbReference type="RefSeq" id="WP_249333428.1">
    <property type="nucleotide sequence ID" value="NZ_JACRSY010000026.1"/>
</dbReference>
<evidence type="ECO:0000259" key="8">
    <source>
        <dbReference type="PROSITE" id="PS50928"/>
    </source>
</evidence>
<dbReference type="AlphaFoldDB" id="A0A926EME0"/>
<feature type="transmembrane region" description="Helical" evidence="7">
    <location>
        <begin position="74"/>
        <end position="98"/>
    </location>
</feature>
<dbReference type="EMBL" id="JACRSY010000026">
    <property type="protein sequence ID" value="MBC8580713.1"/>
    <property type="molecule type" value="Genomic_DNA"/>
</dbReference>
<keyword evidence="6 7" id="KW-0472">Membrane</keyword>
<feature type="transmembrane region" description="Helical" evidence="7">
    <location>
        <begin position="9"/>
        <end position="30"/>
    </location>
</feature>
<dbReference type="PANTHER" id="PTHR43744">
    <property type="entry name" value="ABC TRANSPORTER PERMEASE PROTEIN MG189-RELATED-RELATED"/>
    <property type="match status" value="1"/>
</dbReference>
<keyword evidence="10" id="KW-1185">Reference proteome</keyword>
<dbReference type="GO" id="GO:0055085">
    <property type="term" value="P:transmembrane transport"/>
    <property type="evidence" value="ECO:0007669"/>
    <property type="project" value="InterPro"/>
</dbReference>
<dbReference type="Pfam" id="PF00528">
    <property type="entry name" value="BPD_transp_1"/>
    <property type="match status" value="1"/>
</dbReference>
<keyword evidence="4 7" id="KW-0812">Transmembrane</keyword>
<keyword evidence="2 7" id="KW-0813">Transport</keyword>
<evidence type="ECO:0000256" key="4">
    <source>
        <dbReference type="ARBA" id="ARBA00022692"/>
    </source>
</evidence>
<keyword evidence="5 7" id="KW-1133">Transmembrane helix</keyword>
<comment type="subcellular location">
    <subcellularLocation>
        <location evidence="1 7">Cell membrane</location>
        <topology evidence="1 7">Multi-pass membrane protein</topology>
    </subcellularLocation>
</comment>
<name>A0A926EME0_9FIRM</name>
<dbReference type="CDD" id="cd06261">
    <property type="entry name" value="TM_PBP2"/>
    <property type="match status" value="1"/>
</dbReference>
<evidence type="ECO:0000256" key="5">
    <source>
        <dbReference type="ARBA" id="ARBA00022989"/>
    </source>
</evidence>
<dbReference type="SUPFAM" id="SSF161098">
    <property type="entry name" value="MetI-like"/>
    <property type="match status" value="1"/>
</dbReference>
<sequence>MRTKKISDILIQLLCIFLALLILFPIFYAFSVSLMEQKDVLSNPPNLLPPTITFENYVTAFTRTSLMRYMFNSFVIATVASISRVILATMAGFSFAFFEFRGKKVLFALTMATIMIPPDVLIVSNFSTISKLGLINTYVGMCSIFLVSAANIFLMRQSFLTFSKSLKEAAHMDGCGNVRFFFTVLLPVSKPILVTVFISSFVNVWNQYVWPMLVTNQNEMRTIQVGITMLKDRESAIFGPVMAGVVITLIPTVLVFVLFQRKIVSGMMSGAVKE</sequence>
<dbReference type="InterPro" id="IPR035906">
    <property type="entry name" value="MetI-like_sf"/>
</dbReference>
<evidence type="ECO:0000256" key="3">
    <source>
        <dbReference type="ARBA" id="ARBA00022475"/>
    </source>
</evidence>
<comment type="caution">
    <text evidence="9">The sequence shown here is derived from an EMBL/GenBank/DDBJ whole genome shotgun (WGS) entry which is preliminary data.</text>
</comment>
<gene>
    <name evidence="9" type="ORF">H8718_14425</name>
</gene>
<evidence type="ECO:0000256" key="6">
    <source>
        <dbReference type="ARBA" id="ARBA00023136"/>
    </source>
</evidence>
<evidence type="ECO:0000313" key="10">
    <source>
        <dbReference type="Proteomes" id="UP000655830"/>
    </source>
</evidence>
<dbReference type="Proteomes" id="UP000655830">
    <property type="component" value="Unassembled WGS sequence"/>
</dbReference>
<keyword evidence="3" id="KW-1003">Cell membrane</keyword>
<protein>
    <submittedName>
        <fullName evidence="9">Carbohydrate ABC transporter permease</fullName>
    </submittedName>
</protein>
<feature type="transmembrane region" description="Helical" evidence="7">
    <location>
        <begin position="105"/>
        <end position="126"/>
    </location>
</feature>
<evidence type="ECO:0000256" key="1">
    <source>
        <dbReference type="ARBA" id="ARBA00004651"/>
    </source>
</evidence>
<dbReference type="GO" id="GO:0005886">
    <property type="term" value="C:plasma membrane"/>
    <property type="evidence" value="ECO:0007669"/>
    <property type="project" value="UniProtKB-SubCell"/>
</dbReference>
<dbReference type="PANTHER" id="PTHR43744:SF8">
    <property type="entry name" value="SN-GLYCEROL-3-PHOSPHATE TRANSPORT SYSTEM PERMEASE PROTEIN UGPE"/>
    <property type="match status" value="1"/>
</dbReference>
<feature type="transmembrane region" description="Helical" evidence="7">
    <location>
        <begin position="180"/>
        <end position="202"/>
    </location>
</feature>
<feature type="transmembrane region" description="Helical" evidence="7">
    <location>
        <begin position="138"/>
        <end position="159"/>
    </location>
</feature>
<evidence type="ECO:0000256" key="2">
    <source>
        <dbReference type="ARBA" id="ARBA00022448"/>
    </source>
</evidence>
<feature type="domain" description="ABC transmembrane type-1" evidence="8">
    <location>
        <begin position="70"/>
        <end position="259"/>
    </location>
</feature>
<proteinExistence type="inferred from homology"/>
<dbReference type="Gene3D" id="1.10.3720.10">
    <property type="entry name" value="MetI-like"/>
    <property type="match status" value="1"/>
</dbReference>
<dbReference type="PROSITE" id="PS50928">
    <property type="entry name" value="ABC_TM1"/>
    <property type="match status" value="1"/>
</dbReference>